<dbReference type="PANTHER" id="PTHR42742:SF3">
    <property type="entry name" value="FRUCTOKINASE"/>
    <property type="match status" value="1"/>
</dbReference>
<dbReference type="CDD" id="cd07010">
    <property type="entry name" value="cupin_PMI_type_I_N_bac"/>
    <property type="match status" value="1"/>
</dbReference>
<organism evidence="7 8">
    <name type="scientific">Caproiciproducens faecalis</name>
    <dbReference type="NCBI Taxonomy" id="2820301"/>
    <lineage>
        <taxon>Bacteria</taxon>
        <taxon>Bacillati</taxon>
        <taxon>Bacillota</taxon>
        <taxon>Clostridia</taxon>
        <taxon>Eubacteriales</taxon>
        <taxon>Acutalibacteraceae</taxon>
        <taxon>Caproiciproducens</taxon>
    </lineage>
</organism>
<dbReference type="InterPro" id="IPR049071">
    <property type="entry name" value="MPI_cupin_dom"/>
</dbReference>
<feature type="domain" description="Phosphomannose isomerase type I catalytic" evidence="5">
    <location>
        <begin position="4"/>
        <end position="107"/>
    </location>
</feature>
<dbReference type="InterPro" id="IPR011051">
    <property type="entry name" value="RmlC_Cupin_sf"/>
</dbReference>
<dbReference type="Pfam" id="PF20511">
    <property type="entry name" value="PMI_typeI_cat"/>
    <property type="match status" value="1"/>
</dbReference>
<keyword evidence="8" id="KW-1185">Reference proteome</keyword>
<feature type="domain" description="Mannose-6-phosphate isomerase cupin" evidence="6">
    <location>
        <begin position="243"/>
        <end position="318"/>
    </location>
</feature>
<evidence type="ECO:0000256" key="3">
    <source>
        <dbReference type="ARBA" id="ARBA00029741"/>
    </source>
</evidence>
<evidence type="ECO:0000259" key="6">
    <source>
        <dbReference type="Pfam" id="PF21621"/>
    </source>
</evidence>
<keyword evidence="1" id="KW-0479">Metal-binding</keyword>
<dbReference type="InterPro" id="IPR051804">
    <property type="entry name" value="Carb_Metab_Reg_Kinase/Isom"/>
</dbReference>
<reference evidence="7 8" key="1">
    <citation type="submission" date="2021-03" db="EMBL/GenBank/DDBJ databases">
        <title>Caproiciproducens sp. nov. isolated from feces of cow.</title>
        <authorList>
            <person name="Choi J.-Y."/>
        </authorList>
    </citation>
    <scope>NUCLEOTIDE SEQUENCE [LARGE SCALE GENOMIC DNA]</scope>
    <source>
        <strain evidence="7 8">AGMB10547</strain>
    </source>
</reference>
<evidence type="ECO:0000256" key="4">
    <source>
        <dbReference type="ARBA" id="ARBA00030762"/>
    </source>
</evidence>
<sequence>MGPLKLTAPCKDYLWGGTKLRTEYRQQSDAQKLAESWMLSCHPDGLSVISGGEFDGMTLKDLIAQEGREILGTNCDRFEQFPVLVKLIDAQDRLSIQVHPNNEYALAHEGEYGKTEMWYILENEPGAFLYYGFQKEISKEEFAERIQNQTLTEVLNKVEVHPGDVFFIDAGTLHAIGAGIVLAEIQQNSNTTYRIYDYGRVGADGKLRALHVDKALDVTELKRPVRSAKPQGEPEKDGDCVKTLLASCPYFTVSQIVLSGETVMTADASSFQSLLCVFGGGTLCREGEVPVPLQKGDSLFVPAGMGEYTLRGNMEFLLTTL</sequence>
<protein>
    <recommendedName>
        <fullName evidence="3">Phosphohexomutase</fullName>
    </recommendedName>
    <alternativeName>
        <fullName evidence="4">Phosphomannose isomerase</fullName>
    </alternativeName>
</protein>
<evidence type="ECO:0000256" key="1">
    <source>
        <dbReference type="ARBA" id="ARBA00022723"/>
    </source>
</evidence>
<gene>
    <name evidence="7" type="ORF">J5W02_06075</name>
</gene>
<proteinExistence type="predicted"/>
<evidence type="ECO:0000313" key="7">
    <source>
        <dbReference type="EMBL" id="MBW7572377.1"/>
    </source>
</evidence>
<dbReference type="Pfam" id="PF21621">
    <property type="entry name" value="MPI_cupin_dom"/>
    <property type="match status" value="1"/>
</dbReference>
<keyword evidence="2" id="KW-0862">Zinc</keyword>
<dbReference type="Proteomes" id="UP000719942">
    <property type="component" value="Unassembled WGS sequence"/>
</dbReference>
<dbReference type="SUPFAM" id="SSF51182">
    <property type="entry name" value="RmlC-like cupins"/>
    <property type="match status" value="1"/>
</dbReference>
<dbReference type="InterPro" id="IPR014628">
    <property type="entry name" value="Man6P_isomerase_Firm_short"/>
</dbReference>
<evidence type="ECO:0000256" key="2">
    <source>
        <dbReference type="ARBA" id="ARBA00022833"/>
    </source>
</evidence>
<dbReference type="PANTHER" id="PTHR42742">
    <property type="entry name" value="TRANSCRIPTIONAL REPRESSOR MPRA"/>
    <property type="match status" value="1"/>
</dbReference>
<dbReference type="Gene3D" id="2.60.120.10">
    <property type="entry name" value="Jelly Rolls"/>
    <property type="match status" value="2"/>
</dbReference>
<evidence type="ECO:0000313" key="8">
    <source>
        <dbReference type="Proteomes" id="UP000719942"/>
    </source>
</evidence>
<keyword evidence="7" id="KW-0413">Isomerase</keyword>
<dbReference type="RefSeq" id="WP_219964783.1">
    <property type="nucleotide sequence ID" value="NZ_JAGFNZ010000002.1"/>
</dbReference>
<evidence type="ECO:0000259" key="5">
    <source>
        <dbReference type="Pfam" id="PF20511"/>
    </source>
</evidence>
<comment type="caution">
    <text evidence="7">The sequence shown here is derived from an EMBL/GenBank/DDBJ whole genome shotgun (WGS) entry which is preliminary data.</text>
</comment>
<dbReference type="InterPro" id="IPR014710">
    <property type="entry name" value="RmlC-like_jellyroll"/>
</dbReference>
<name>A0ABS7DM50_9FIRM</name>
<accession>A0ABS7DM50</accession>
<dbReference type="InterPro" id="IPR046457">
    <property type="entry name" value="PMI_typeI_cat"/>
</dbReference>
<dbReference type="PIRSF" id="PIRSF036894">
    <property type="entry name" value="PMI_Firm_short"/>
    <property type="match status" value="1"/>
</dbReference>
<dbReference type="EMBL" id="JAGFNZ010000002">
    <property type="protein sequence ID" value="MBW7572377.1"/>
    <property type="molecule type" value="Genomic_DNA"/>
</dbReference>
<dbReference type="GO" id="GO:0016853">
    <property type="term" value="F:isomerase activity"/>
    <property type="evidence" value="ECO:0007669"/>
    <property type="project" value="UniProtKB-KW"/>
</dbReference>